<gene>
    <name evidence="1" type="ORF">SAMN00790413_02445</name>
</gene>
<dbReference type="InterPro" id="IPR015797">
    <property type="entry name" value="NUDIX_hydrolase-like_dom_sf"/>
</dbReference>
<evidence type="ECO:0000313" key="2">
    <source>
        <dbReference type="Proteomes" id="UP000192582"/>
    </source>
</evidence>
<name>A0A1W1VMX8_9DEIO</name>
<dbReference type="Proteomes" id="UP000192582">
    <property type="component" value="Unassembled WGS sequence"/>
</dbReference>
<dbReference type="AlphaFoldDB" id="A0A1W1VMX8"/>
<accession>A0A1W1VMX8</accession>
<protein>
    <submittedName>
        <fullName evidence="1">Uncharacterized protein</fullName>
    </submittedName>
</protein>
<organism evidence="1 2">
    <name type="scientific">Deinococcus hopiensis KR-140</name>
    <dbReference type="NCBI Taxonomy" id="695939"/>
    <lineage>
        <taxon>Bacteria</taxon>
        <taxon>Thermotogati</taxon>
        <taxon>Deinococcota</taxon>
        <taxon>Deinococci</taxon>
        <taxon>Deinococcales</taxon>
        <taxon>Deinococcaceae</taxon>
        <taxon>Deinococcus</taxon>
    </lineage>
</organism>
<dbReference type="EMBL" id="FWWU01000009">
    <property type="protein sequence ID" value="SMB94580.1"/>
    <property type="molecule type" value="Genomic_DNA"/>
</dbReference>
<reference evidence="1 2" key="1">
    <citation type="submission" date="2017-04" db="EMBL/GenBank/DDBJ databases">
        <authorList>
            <person name="Afonso C.L."/>
            <person name="Miller P.J."/>
            <person name="Scott M.A."/>
            <person name="Spackman E."/>
            <person name="Goraichik I."/>
            <person name="Dimitrov K.M."/>
            <person name="Suarez D.L."/>
            <person name="Swayne D.E."/>
        </authorList>
    </citation>
    <scope>NUCLEOTIDE SEQUENCE [LARGE SCALE GENOMIC DNA]</scope>
    <source>
        <strain evidence="1 2">KR-140</strain>
    </source>
</reference>
<keyword evidence="2" id="KW-1185">Reference proteome</keyword>
<dbReference type="OrthoDB" id="67499at2"/>
<proteinExistence type="predicted"/>
<dbReference type="STRING" id="695939.SAMN00790413_02445"/>
<dbReference type="Gene3D" id="3.90.79.10">
    <property type="entry name" value="Nucleoside Triphosphate Pyrophosphohydrolase"/>
    <property type="match status" value="2"/>
</dbReference>
<dbReference type="SUPFAM" id="SSF55811">
    <property type="entry name" value="Nudix"/>
    <property type="match status" value="1"/>
</dbReference>
<sequence length="145" mass="16760">MTAGVVEEWLNLVNGRDEVVGRVMREEAWASRLPVRVVNAFLINSRGERWIPRCAENKRVFPMRLEVDALEWREVGAFSPFWTLLSTFMRVFESCSDLAPDFRREDFSEAFWLRPRQLLARIAAGDRAKGDLAKRVQRCDGEGEA</sequence>
<evidence type="ECO:0000313" key="1">
    <source>
        <dbReference type="EMBL" id="SMB94580.1"/>
    </source>
</evidence>
<dbReference type="RefSeq" id="WP_084049713.1">
    <property type="nucleotide sequence ID" value="NZ_FWWU01000009.1"/>
</dbReference>